<gene>
    <name evidence="1" type="ORF">CDAR_34801</name>
</gene>
<dbReference type="Proteomes" id="UP001054837">
    <property type="component" value="Unassembled WGS sequence"/>
</dbReference>
<comment type="caution">
    <text evidence="1">The sequence shown here is derived from an EMBL/GenBank/DDBJ whole genome shotgun (WGS) entry which is preliminary data.</text>
</comment>
<sequence length="89" mass="10042">MSLFESILQGSGGYLKGVLDVAFRFDDDCDVVVVVVSALNEEVILMHSTIVGRPFIRQKSFQRQMFALIPYFTMQSNLCDSRMNSLLVC</sequence>
<dbReference type="EMBL" id="BPLQ01006835">
    <property type="protein sequence ID" value="GIY25532.1"/>
    <property type="molecule type" value="Genomic_DNA"/>
</dbReference>
<name>A0AAV4RYH4_9ARAC</name>
<keyword evidence="2" id="KW-1185">Reference proteome</keyword>
<evidence type="ECO:0000313" key="1">
    <source>
        <dbReference type="EMBL" id="GIY25532.1"/>
    </source>
</evidence>
<reference evidence="1 2" key="1">
    <citation type="submission" date="2021-06" db="EMBL/GenBank/DDBJ databases">
        <title>Caerostris darwini draft genome.</title>
        <authorList>
            <person name="Kono N."/>
            <person name="Arakawa K."/>
        </authorList>
    </citation>
    <scope>NUCLEOTIDE SEQUENCE [LARGE SCALE GENOMIC DNA]</scope>
</reference>
<proteinExistence type="predicted"/>
<protein>
    <submittedName>
        <fullName evidence="1">Uncharacterized protein</fullName>
    </submittedName>
</protein>
<dbReference type="AlphaFoldDB" id="A0AAV4RYH4"/>
<organism evidence="1 2">
    <name type="scientific">Caerostris darwini</name>
    <dbReference type="NCBI Taxonomy" id="1538125"/>
    <lineage>
        <taxon>Eukaryota</taxon>
        <taxon>Metazoa</taxon>
        <taxon>Ecdysozoa</taxon>
        <taxon>Arthropoda</taxon>
        <taxon>Chelicerata</taxon>
        <taxon>Arachnida</taxon>
        <taxon>Araneae</taxon>
        <taxon>Araneomorphae</taxon>
        <taxon>Entelegynae</taxon>
        <taxon>Araneoidea</taxon>
        <taxon>Araneidae</taxon>
        <taxon>Caerostris</taxon>
    </lineage>
</organism>
<evidence type="ECO:0000313" key="2">
    <source>
        <dbReference type="Proteomes" id="UP001054837"/>
    </source>
</evidence>
<accession>A0AAV4RYH4</accession>